<dbReference type="Proteomes" id="UP000516160">
    <property type="component" value="Chromosome"/>
</dbReference>
<dbReference type="EMBL" id="CP058559">
    <property type="protein sequence ID" value="QNO14714.1"/>
    <property type="molecule type" value="Genomic_DNA"/>
</dbReference>
<evidence type="ECO:0000256" key="3">
    <source>
        <dbReference type="ARBA" id="ARBA00023239"/>
    </source>
</evidence>
<feature type="binding site" evidence="6">
    <location>
        <position position="207"/>
    </location>
    <ligand>
        <name>Zn(2+)</name>
        <dbReference type="ChEBI" id="CHEBI:29105"/>
        <label>1</label>
        <note>catalytic</note>
    </ligand>
</feature>
<dbReference type="PIRSF" id="PIRSF001359">
    <property type="entry name" value="F_bP_aldolase_II"/>
    <property type="match status" value="1"/>
</dbReference>
<dbReference type="GO" id="GO:0008270">
    <property type="term" value="F:zinc ion binding"/>
    <property type="evidence" value="ECO:0007669"/>
    <property type="project" value="InterPro"/>
</dbReference>
<feature type="binding site" evidence="6">
    <location>
        <position position="177"/>
    </location>
    <ligand>
        <name>Zn(2+)</name>
        <dbReference type="ChEBI" id="CHEBI:29105"/>
        <label>1</label>
        <note>catalytic</note>
    </ligand>
</feature>
<keyword evidence="2 6" id="KW-0862">Zinc</keyword>
<dbReference type="AlphaFoldDB" id="A0A7G9W7Q2"/>
<accession>A0A7G9W7Q2</accession>
<dbReference type="GO" id="GO:0030388">
    <property type="term" value="P:fructose 1,6-bisphosphate metabolic process"/>
    <property type="evidence" value="ECO:0007669"/>
    <property type="project" value="InterPro"/>
</dbReference>
<dbReference type="CDD" id="cd00947">
    <property type="entry name" value="TBP_aldolase_IIB"/>
    <property type="match status" value="1"/>
</dbReference>
<feature type="binding site" evidence="5">
    <location>
        <begin position="229"/>
        <end position="232"/>
    </location>
    <ligand>
        <name>dihydroxyacetone phosphate</name>
        <dbReference type="ChEBI" id="CHEBI:57642"/>
    </ligand>
</feature>
<dbReference type="Pfam" id="PF01116">
    <property type="entry name" value="F_bP_aldolase"/>
    <property type="match status" value="1"/>
</dbReference>
<dbReference type="EC" id="4.1.2.13" evidence="7"/>
<evidence type="ECO:0000256" key="2">
    <source>
        <dbReference type="ARBA" id="ARBA00022833"/>
    </source>
</evidence>
<dbReference type="InterPro" id="IPR011289">
    <property type="entry name" value="Fruc_bis_ald_class-2"/>
</dbReference>
<organism evidence="7 8">
    <name type="scientific">Alkalicella caledoniensis</name>
    <dbReference type="NCBI Taxonomy" id="2731377"/>
    <lineage>
        <taxon>Bacteria</taxon>
        <taxon>Bacillati</taxon>
        <taxon>Bacillota</taxon>
        <taxon>Clostridia</taxon>
        <taxon>Eubacteriales</taxon>
        <taxon>Proteinivoracaceae</taxon>
        <taxon>Alkalicella</taxon>
    </lineage>
</organism>
<evidence type="ECO:0000256" key="4">
    <source>
        <dbReference type="PIRSR" id="PIRSR001359-1"/>
    </source>
</evidence>
<feature type="binding site" evidence="6">
    <location>
        <position position="85"/>
    </location>
    <ligand>
        <name>Zn(2+)</name>
        <dbReference type="ChEBI" id="CHEBI:29105"/>
        <label>1</label>
        <note>catalytic</note>
    </ligand>
</feature>
<dbReference type="InterPro" id="IPR013785">
    <property type="entry name" value="Aldolase_TIM"/>
</dbReference>
<feature type="binding site" evidence="6">
    <location>
        <position position="105"/>
    </location>
    <ligand>
        <name>Zn(2+)</name>
        <dbReference type="ChEBI" id="CHEBI:29105"/>
        <label>2</label>
    </ligand>
</feature>
<evidence type="ECO:0000313" key="8">
    <source>
        <dbReference type="Proteomes" id="UP000516160"/>
    </source>
</evidence>
<dbReference type="NCBIfam" id="TIGR00167">
    <property type="entry name" value="cbbA"/>
    <property type="match status" value="1"/>
</dbReference>
<proteinExistence type="predicted"/>
<evidence type="ECO:0000256" key="5">
    <source>
        <dbReference type="PIRSR" id="PIRSR001359-2"/>
    </source>
</evidence>
<protein>
    <submittedName>
        <fullName evidence="7">Class II fructose-1,6-bisphosphate aldolase</fullName>
        <ecNumber evidence="7">4.1.2.13</ecNumber>
    </submittedName>
</protein>
<dbReference type="InterPro" id="IPR000771">
    <property type="entry name" value="FBA_II"/>
</dbReference>
<keyword evidence="3 7" id="KW-0456">Lyase</keyword>
<feature type="binding site" evidence="5">
    <location>
        <position position="178"/>
    </location>
    <ligand>
        <name>dihydroxyacetone phosphate</name>
        <dbReference type="ChEBI" id="CHEBI:57642"/>
    </ligand>
</feature>
<keyword evidence="1 6" id="KW-0479">Metal-binding</keyword>
<comment type="cofactor">
    <cofactor evidence="6">
        <name>Zn(2+)</name>
        <dbReference type="ChEBI" id="CHEBI:29105"/>
    </cofactor>
    <text evidence="6">Binds 2 Zn(2+) ions per subunit. One is catalytic and the other provides a structural contribution.</text>
</comment>
<evidence type="ECO:0000256" key="1">
    <source>
        <dbReference type="ARBA" id="ARBA00022723"/>
    </source>
</evidence>
<gene>
    <name evidence="7" type="primary">fba</name>
    <name evidence="7" type="ORF">HYG86_07890</name>
</gene>
<evidence type="ECO:0000256" key="6">
    <source>
        <dbReference type="PIRSR" id="PIRSR001359-3"/>
    </source>
</evidence>
<dbReference type="SUPFAM" id="SSF51569">
    <property type="entry name" value="Aldolase"/>
    <property type="match status" value="1"/>
</dbReference>
<dbReference type="PANTHER" id="PTHR30304:SF0">
    <property type="entry name" value="D-TAGATOSE-1,6-BISPHOSPHATE ALDOLASE SUBUNIT GATY-RELATED"/>
    <property type="match status" value="1"/>
</dbReference>
<evidence type="ECO:0000313" key="7">
    <source>
        <dbReference type="EMBL" id="QNO14714.1"/>
    </source>
</evidence>
<dbReference type="InterPro" id="IPR050246">
    <property type="entry name" value="Class_II_FBP_aldolase"/>
</dbReference>
<dbReference type="PANTHER" id="PTHR30304">
    <property type="entry name" value="D-TAGATOSE-1,6-BISPHOSPHATE ALDOLASE"/>
    <property type="match status" value="1"/>
</dbReference>
<sequence>MLVSASKMLKDARAGQYAVGQFNINNLEWTKAILQTAQENNSPVILGVSEGAGKYMAGYKTVVGMVNGMLEELNITVPVALHLDHGSYEGAKKVIEAGFSSVMFDGSHYPIEENITKTKEIIAIANSKGISVEAEVGSIGGEEDGVVGAGEIADPKECKQIADLGVDMLAAGIGNIHGQYPENWQGLNFDALAQIQDATGEMPLVLHGGTGIPDAMIKEAISLGVAKINVNTECQLVFAAATRKYIEAGKDLEGKGFDPRKIFAPGVDAIKAIVKEKMELFGSVNKA</sequence>
<dbReference type="Gene3D" id="3.20.20.70">
    <property type="entry name" value="Aldolase class I"/>
    <property type="match status" value="1"/>
</dbReference>
<keyword evidence="8" id="KW-1185">Reference proteome</keyword>
<dbReference type="GO" id="GO:0006096">
    <property type="term" value="P:glycolytic process"/>
    <property type="evidence" value="ECO:0007669"/>
    <property type="project" value="InterPro"/>
</dbReference>
<dbReference type="NCBIfam" id="TIGR01859">
    <property type="entry name" value="fruc_bis_ald"/>
    <property type="match status" value="1"/>
</dbReference>
<dbReference type="PROSITE" id="PS00806">
    <property type="entry name" value="ALDOLASE_CLASS_II_2"/>
    <property type="match status" value="1"/>
</dbReference>
<dbReference type="RefSeq" id="WP_213168635.1">
    <property type="nucleotide sequence ID" value="NZ_CP058559.1"/>
</dbReference>
<name>A0A7G9W7Q2_ALKCA</name>
<feature type="binding site" evidence="5">
    <location>
        <begin position="208"/>
        <end position="210"/>
    </location>
    <ligand>
        <name>dihydroxyacetone phosphate</name>
        <dbReference type="ChEBI" id="CHEBI:57642"/>
    </ligand>
</feature>
<feature type="active site" description="Proton donor" evidence="4">
    <location>
        <position position="84"/>
    </location>
</feature>
<dbReference type="GO" id="GO:0004332">
    <property type="term" value="F:fructose-bisphosphate aldolase activity"/>
    <property type="evidence" value="ECO:0007669"/>
    <property type="project" value="UniProtKB-EC"/>
</dbReference>
<reference evidence="7 8" key="1">
    <citation type="submission" date="2020-07" db="EMBL/GenBank/DDBJ databases">
        <title>Alkalicella. sp. LB2 genome.</title>
        <authorList>
            <person name="Postec A."/>
            <person name="Quemeneur M."/>
        </authorList>
    </citation>
    <scope>NUCLEOTIDE SEQUENCE [LARGE SCALE GENOMIC DNA]</scope>
    <source>
        <strain evidence="7 8">LB2</strain>
    </source>
</reference>
<feature type="binding site" evidence="6">
    <location>
        <position position="135"/>
    </location>
    <ligand>
        <name>Zn(2+)</name>
        <dbReference type="ChEBI" id="CHEBI:29105"/>
        <label>2</label>
    </ligand>
</feature>
<dbReference type="KEGG" id="acae:HYG86_07890"/>